<reference evidence="2" key="1">
    <citation type="submission" date="2018-11" db="EMBL/GenBank/DDBJ databases">
        <authorList>
            <person name="Grassa J C."/>
        </authorList>
    </citation>
    <scope>NUCLEOTIDE SEQUENCE [LARGE SCALE GENOMIC DNA]</scope>
</reference>
<keyword evidence="3" id="KW-1185">Reference proteome</keyword>
<reference evidence="2" key="2">
    <citation type="submission" date="2021-03" db="UniProtKB">
        <authorList>
            <consortium name="EnsemblPlants"/>
        </authorList>
    </citation>
    <scope>IDENTIFICATION</scope>
</reference>
<sequence length="211" mass="24806">MAEQKLAECWMHQVSQGSMLPLDILVFPYALRKSRTNNGLSLERAIHDEGASLLAWNNVCHLRSEGGSGIKKIVEWNSTALFKYVWAIANKEDNLWVKWIHNVYLKEKDWWEYQAPSHESRYWKQIAAAKNQVRSLTDAQQFSQNKYRISDGYDLICPIQNSVYWCNEVWGRFNIPKHSFILWLAIQNRLKTKDRLQRFQIVNDATCNLCL</sequence>
<evidence type="ECO:0000259" key="1">
    <source>
        <dbReference type="Pfam" id="PF13966"/>
    </source>
</evidence>
<dbReference type="EnsemblPlants" id="evm.model.05.1658">
    <property type="protein sequence ID" value="cds.evm.model.05.1658"/>
    <property type="gene ID" value="evm.TU.05.1658"/>
</dbReference>
<dbReference type="PANTHER" id="PTHR33116:SF84">
    <property type="entry name" value="RNA-DIRECTED DNA POLYMERASE"/>
    <property type="match status" value="1"/>
</dbReference>
<dbReference type="InterPro" id="IPR026960">
    <property type="entry name" value="RVT-Znf"/>
</dbReference>
<dbReference type="EMBL" id="UZAU01000542">
    <property type="status" value="NOT_ANNOTATED_CDS"/>
    <property type="molecule type" value="Genomic_DNA"/>
</dbReference>
<dbReference type="AlphaFoldDB" id="A0A803PM74"/>
<name>A0A803PM74_CANSA</name>
<evidence type="ECO:0000313" key="2">
    <source>
        <dbReference type="EnsemblPlants" id="cds.evm.model.05.1658"/>
    </source>
</evidence>
<evidence type="ECO:0000313" key="3">
    <source>
        <dbReference type="Proteomes" id="UP000596661"/>
    </source>
</evidence>
<feature type="domain" description="Reverse transcriptase zinc-binding" evidence="1">
    <location>
        <begin position="147"/>
        <end position="210"/>
    </location>
</feature>
<protein>
    <recommendedName>
        <fullName evidence="1">Reverse transcriptase zinc-binding domain-containing protein</fullName>
    </recommendedName>
</protein>
<dbReference type="Pfam" id="PF13966">
    <property type="entry name" value="zf-RVT"/>
    <property type="match status" value="1"/>
</dbReference>
<proteinExistence type="predicted"/>
<dbReference type="Proteomes" id="UP000596661">
    <property type="component" value="Chromosome 5"/>
</dbReference>
<organism evidence="2 3">
    <name type="scientific">Cannabis sativa</name>
    <name type="common">Hemp</name>
    <name type="synonym">Marijuana</name>
    <dbReference type="NCBI Taxonomy" id="3483"/>
    <lineage>
        <taxon>Eukaryota</taxon>
        <taxon>Viridiplantae</taxon>
        <taxon>Streptophyta</taxon>
        <taxon>Embryophyta</taxon>
        <taxon>Tracheophyta</taxon>
        <taxon>Spermatophyta</taxon>
        <taxon>Magnoliopsida</taxon>
        <taxon>eudicotyledons</taxon>
        <taxon>Gunneridae</taxon>
        <taxon>Pentapetalae</taxon>
        <taxon>rosids</taxon>
        <taxon>fabids</taxon>
        <taxon>Rosales</taxon>
        <taxon>Cannabaceae</taxon>
        <taxon>Cannabis</taxon>
    </lineage>
</organism>
<dbReference type="Gramene" id="evm.model.05.1658">
    <property type="protein sequence ID" value="cds.evm.model.05.1658"/>
    <property type="gene ID" value="evm.TU.05.1658"/>
</dbReference>
<dbReference type="PANTHER" id="PTHR33116">
    <property type="entry name" value="REVERSE TRANSCRIPTASE ZINC-BINDING DOMAIN-CONTAINING PROTEIN-RELATED-RELATED"/>
    <property type="match status" value="1"/>
</dbReference>
<accession>A0A803PM74</accession>